<evidence type="ECO:0000256" key="1">
    <source>
        <dbReference type="SAM" id="MobiDB-lite"/>
    </source>
</evidence>
<keyword evidence="2" id="KW-1133">Transmembrane helix</keyword>
<evidence type="ECO:0000259" key="3">
    <source>
        <dbReference type="Pfam" id="PF14340"/>
    </source>
</evidence>
<dbReference type="Pfam" id="PF14340">
    <property type="entry name" value="DUF4395"/>
    <property type="match status" value="1"/>
</dbReference>
<evidence type="ECO:0000313" key="4">
    <source>
        <dbReference type="EMBL" id="MEV0707255.1"/>
    </source>
</evidence>
<evidence type="ECO:0000256" key="2">
    <source>
        <dbReference type="SAM" id="Phobius"/>
    </source>
</evidence>
<dbReference type="Proteomes" id="UP001551695">
    <property type="component" value="Unassembled WGS sequence"/>
</dbReference>
<feature type="transmembrane region" description="Helical" evidence="2">
    <location>
        <begin position="48"/>
        <end position="67"/>
    </location>
</feature>
<accession>A0ABV3FPN8</accession>
<keyword evidence="5" id="KW-1185">Reference proteome</keyword>
<dbReference type="RefSeq" id="WP_357780968.1">
    <property type="nucleotide sequence ID" value="NZ_JBFAKC010000003.1"/>
</dbReference>
<organism evidence="4 5">
    <name type="scientific">Nocardia aurea</name>
    <dbReference type="NCBI Taxonomy" id="2144174"/>
    <lineage>
        <taxon>Bacteria</taxon>
        <taxon>Bacillati</taxon>
        <taxon>Actinomycetota</taxon>
        <taxon>Actinomycetes</taxon>
        <taxon>Mycobacteriales</taxon>
        <taxon>Nocardiaceae</taxon>
        <taxon>Nocardia</taxon>
    </lineage>
</organism>
<feature type="transmembrane region" description="Helical" evidence="2">
    <location>
        <begin position="26"/>
        <end position="42"/>
    </location>
</feature>
<feature type="transmembrane region" description="Helical" evidence="2">
    <location>
        <begin position="129"/>
        <end position="152"/>
    </location>
</feature>
<feature type="region of interest" description="Disordered" evidence="1">
    <location>
        <begin position="161"/>
        <end position="185"/>
    </location>
</feature>
<feature type="transmembrane region" description="Helical" evidence="2">
    <location>
        <begin position="102"/>
        <end position="123"/>
    </location>
</feature>
<keyword evidence="2" id="KW-0472">Membrane</keyword>
<comment type="caution">
    <text evidence="4">The sequence shown here is derived from an EMBL/GenBank/DDBJ whole genome shotgun (WGS) entry which is preliminary data.</text>
</comment>
<keyword evidence="2" id="KW-0812">Transmembrane</keyword>
<dbReference type="InterPro" id="IPR025508">
    <property type="entry name" value="DUF4395"/>
</dbReference>
<name>A0ABV3FPN8_9NOCA</name>
<sequence>MPSDTNDNVTKPPGGPDRVDVRGPRFAAWVTSAVLVVVLIAATFSAGLAAVLIAAQGVVFAIGAALGPRRHPYGRIFAAFVAPRVGPVTETEPTAPLRFAQLLGLIFSAVSLLGFLAGSTVVGGVFAGFALFAAFLNAAFGICLGCQLYPLVTRFRRTTPSGVVGESSGITRDATSGPAGTPAQN</sequence>
<proteinExistence type="predicted"/>
<feature type="domain" description="DUF4395" evidence="3">
    <location>
        <begin position="19"/>
        <end position="154"/>
    </location>
</feature>
<reference evidence="4 5" key="1">
    <citation type="submission" date="2024-06" db="EMBL/GenBank/DDBJ databases">
        <title>The Natural Products Discovery Center: Release of the First 8490 Sequenced Strains for Exploring Actinobacteria Biosynthetic Diversity.</title>
        <authorList>
            <person name="Kalkreuter E."/>
            <person name="Kautsar S.A."/>
            <person name="Yang D."/>
            <person name="Bader C.D."/>
            <person name="Teijaro C.N."/>
            <person name="Fluegel L."/>
            <person name="Davis C.M."/>
            <person name="Simpson J.R."/>
            <person name="Lauterbach L."/>
            <person name="Steele A.D."/>
            <person name="Gui C."/>
            <person name="Meng S."/>
            <person name="Li G."/>
            <person name="Viehrig K."/>
            <person name="Ye F."/>
            <person name="Su P."/>
            <person name="Kiefer A.F."/>
            <person name="Nichols A."/>
            <person name="Cepeda A.J."/>
            <person name="Yan W."/>
            <person name="Fan B."/>
            <person name="Jiang Y."/>
            <person name="Adhikari A."/>
            <person name="Zheng C.-J."/>
            <person name="Schuster L."/>
            <person name="Cowan T.M."/>
            <person name="Smanski M.J."/>
            <person name="Chevrette M.G."/>
            <person name="De Carvalho L.P.S."/>
            <person name="Shen B."/>
        </authorList>
    </citation>
    <scope>NUCLEOTIDE SEQUENCE [LARGE SCALE GENOMIC DNA]</scope>
    <source>
        <strain evidence="4 5">NPDC050403</strain>
    </source>
</reference>
<evidence type="ECO:0000313" key="5">
    <source>
        <dbReference type="Proteomes" id="UP001551695"/>
    </source>
</evidence>
<gene>
    <name evidence="4" type="ORF">AB0I48_06770</name>
</gene>
<protein>
    <submittedName>
        <fullName evidence="4">DUF4395 domain-containing protein</fullName>
    </submittedName>
</protein>
<dbReference type="EMBL" id="JBFAKC010000003">
    <property type="protein sequence ID" value="MEV0707255.1"/>
    <property type="molecule type" value="Genomic_DNA"/>
</dbReference>